<proteinExistence type="inferred from homology"/>
<evidence type="ECO:0000256" key="2">
    <source>
        <dbReference type="HAMAP-Rule" id="MF_00274"/>
    </source>
</evidence>
<keyword evidence="3" id="KW-0175">Coiled coil</keyword>
<organism evidence="4 5">
    <name type="scientific">Allocoprobacillus halotolerans</name>
    <dbReference type="NCBI Taxonomy" id="2944914"/>
    <lineage>
        <taxon>Bacteria</taxon>
        <taxon>Bacillati</taxon>
        <taxon>Bacillota</taxon>
        <taxon>Erysipelotrichia</taxon>
        <taxon>Erysipelotrichales</taxon>
        <taxon>Erysipelotrichaceae</taxon>
        <taxon>Allocoprobacillus</taxon>
    </lineage>
</organism>
<keyword evidence="2" id="KW-0963">Cytoplasm</keyword>
<dbReference type="HAMAP" id="MF_00274">
    <property type="entry name" value="DNA_YbaB_EbfC"/>
    <property type="match status" value="1"/>
</dbReference>
<dbReference type="SUPFAM" id="SSF82607">
    <property type="entry name" value="YbaB-like"/>
    <property type="match status" value="1"/>
</dbReference>
<comment type="subunit">
    <text evidence="2">Homodimer.</text>
</comment>
<gene>
    <name evidence="4" type="ORF">NMU03_06625</name>
</gene>
<dbReference type="EMBL" id="CP101620">
    <property type="protein sequence ID" value="UTY40450.1"/>
    <property type="molecule type" value="Genomic_DNA"/>
</dbReference>
<dbReference type="Proteomes" id="UP001060112">
    <property type="component" value="Chromosome"/>
</dbReference>
<dbReference type="InterPro" id="IPR004401">
    <property type="entry name" value="YbaB/EbfC"/>
</dbReference>
<name>A0ABY5I631_9FIRM</name>
<evidence type="ECO:0000313" key="4">
    <source>
        <dbReference type="EMBL" id="UTY40450.1"/>
    </source>
</evidence>
<dbReference type="PANTHER" id="PTHR33449:SF1">
    <property type="entry name" value="NUCLEOID-ASSOCIATED PROTEIN YBAB"/>
    <property type="match status" value="1"/>
</dbReference>
<evidence type="ECO:0000256" key="1">
    <source>
        <dbReference type="ARBA" id="ARBA00023125"/>
    </source>
</evidence>
<sequence>MNFGNLLQQAQQMQRKVNKAKKEFDGKEFEFKSQDDLIVGKMKGNLSISELHITSSLLQEDQENMEALLMATINQSIEKVSKEREDTLNKVTNGVDVSAFL</sequence>
<comment type="similarity">
    <text evidence="2">Belongs to the YbaB/EbfC family.</text>
</comment>
<dbReference type="PIRSF" id="PIRSF004555">
    <property type="entry name" value="UCP004555"/>
    <property type="match status" value="1"/>
</dbReference>
<dbReference type="Pfam" id="PF02575">
    <property type="entry name" value="YbaB_DNA_bd"/>
    <property type="match status" value="1"/>
</dbReference>
<feature type="coiled-coil region" evidence="3">
    <location>
        <begin position="3"/>
        <end position="30"/>
    </location>
</feature>
<dbReference type="PANTHER" id="PTHR33449">
    <property type="entry name" value="NUCLEOID-ASSOCIATED PROTEIN YBAB"/>
    <property type="match status" value="1"/>
</dbReference>
<reference evidence="4" key="1">
    <citation type="submission" date="2022-07" db="EMBL/GenBank/DDBJ databases">
        <title>Faecal culturing of patients with breast cancer.</title>
        <authorList>
            <person name="Teng N.M.Y."/>
            <person name="Kiu R."/>
            <person name="Evans R."/>
            <person name="Baker D.J."/>
            <person name="Zenner C."/>
            <person name="Robinson S.D."/>
            <person name="Hall L.J."/>
        </authorList>
    </citation>
    <scope>NUCLEOTIDE SEQUENCE</scope>
    <source>
        <strain evidence="4">LH1062</strain>
    </source>
</reference>
<dbReference type="Gene3D" id="3.30.1310.10">
    <property type="entry name" value="Nucleoid-associated protein YbaB-like domain"/>
    <property type="match status" value="1"/>
</dbReference>
<comment type="subcellular location">
    <subcellularLocation>
        <location evidence="2">Cytoplasm</location>
        <location evidence="2">Nucleoid</location>
    </subcellularLocation>
</comment>
<evidence type="ECO:0000313" key="5">
    <source>
        <dbReference type="Proteomes" id="UP001060112"/>
    </source>
</evidence>
<dbReference type="InterPro" id="IPR036894">
    <property type="entry name" value="YbaB-like_sf"/>
</dbReference>
<dbReference type="NCBIfam" id="TIGR00103">
    <property type="entry name" value="DNA_YbaB_EbfC"/>
    <property type="match status" value="1"/>
</dbReference>
<comment type="function">
    <text evidence="2">Binds to DNA and alters its conformation. May be involved in regulation of gene expression, nucleoid organization and DNA protection.</text>
</comment>
<keyword evidence="5" id="KW-1185">Reference proteome</keyword>
<evidence type="ECO:0000256" key="3">
    <source>
        <dbReference type="SAM" id="Coils"/>
    </source>
</evidence>
<accession>A0ABY5I631</accession>
<keyword evidence="1 2" id="KW-0238">DNA-binding</keyword>
<dbReference type="RefSeq" id="WP_290141872.1">
    <property type="nucleotide sequence ID" value="NZ_CP101620.1"/>
</dbReference>
<protein>
    <recommendedName>
        <fullName evidence="2">Nucleoid-associated protein NMU03_06625</fullName>
    </recommendedName>
</protein>